<gene>
    <name evidence="1" type="ORF">Ahy_A05g023138</name>
</gene>
<keyword evidence="2" id="KW-1185">Reference proteome</keyword>
<evidence type="ECO:0000313" key="1">
    <source>
        <dbReference type="EMBL" id="RYR57409.1"/>
    </source>
</evidence>
<dbReference type="AlphaFoldDB" id="A0A445D2F8"/>
<name>A0A445D2F8_ARAHY</name>
<comment type="caution">
    <text evidence="1">The sequence shown here is derived from an EMBL/GenBank/DDBJ whole genome shotgun (WGS) entry which is preliminary data.</text>
</comment>
<protein>
    <recommendedName>
        <fullName evidence="3">MULE transposase domain-containing protein</fullName>
    </recommendedName>
</protein>
<evidence type="ECO:0000313" key="2">
    <source>
        <dbReference type="Proteomes" id="UP000289738"/>
    </source>
</evidence>
<dbReference type="EMBL" id="SDMP01000005">
    <property type="protein sequence ID" value="RYR57409.1"/>
    <property type="molecule type" value="Genomic_DNA"/>
</dbReference>
<evidence type="ECO:0008006" key="3">
    <source>
        <dbReference type="Google" id="ProtNLM"/>
    </source>
</evidence>
<organism evidence="1 2">
    <name type="scientific">Arachis hypogaea</name>
    <name type="common">Peanut</name>
    <dbReference type="NCBI Taxonomy" id="3818"/>
    <lineage>
        <taxon>Eukaryota</taxon>
        <taxon>Viridiplantae</taxon>
        <taxon>Streptophyta</taxon>
        <taxon>Embryophyta</taxon>
        <taxon>Tracheophyta</taxon>
        <taxon>Spermatophyta</taxon>
        <taxon>Magnoliopsida</taxon>
        <taxon>eudicotyledons</taxon>
        <taxon>Gunneridae</taxon>
        <taxon>Pentapetalae</taxon>
        <taxon>rosids</taxon>
        <taxon>fabids</taxon>
        <taxon>Fabales</taxon>
        <taxon>Fabaceae</taxon>
        <taxon>Papilionoideae</taxon>
        <taxon>50 kb inversion clade</taxon>
        <taxon>dalbergioids sensu lato</taxon>
        <taxon>Dalbergieae</taxon>
        <taxon>Pterocarpus clade</taxon>
        <taxon>Arachis</taxon>
    </lineage>
</organism>
<sequence>MQFVSFTRAKQKDAFSRLVNYRNDLWLLRDGDGNVTGGVFVESETTELWSFFLSNLRYHVTPQPGIMIISDRSQAIRAALNAPHSGWHLPSAYHAYYIWYMVSNFNFRFKSAEGKRYLINVGYNPSKEGCD</sequence>
<reference evidence="1 2" key="1">
    <citation type="submission" date="2019-01" db="EMBL/GenBank/DDBJ databases">
        <title>Sequencing of cultivated peanut Arachis hypogaea provides insights into genome evolution and oil improvement.</title>
        <authorList>
            <person name="Chen X."/>
        </authorList>
    </citation>
    <scope>NUCLEOTIDE SEQUENCE [LARGE SCALE GENOMIC DNA]</scope>
    <source>
        <strain evidence="2">cv. Fuhuasheng</strain>
        <tissue evidence="1">Leaves</tissue>
    </source>
</reference>
<proteinExistence type="predicted"/>
<dbReference type="Proteomes" id="UP000289738">
    <property type="component" value="Chromosome A05"/>
</dbReference>
<accession>A0A445D2F8</accession>